<evidence type="ECO:0000256" key="2">
    <source>
        <dbReference type="SAM" id="Phobius"/>
    </source>
</evidence>
<dbReference type="Gene3D" id="1.10.3210.10">
    <property type="entry name" value="Hypothetical protein af1432"/>
    <property type="match status" value="1"/>
</dbReference>
<feature type="transmembrane region" description="Helical" evidence="2">
    <location>
        <begin position="7"/>
        <end position="26"/>
    </location>
</feature>
<evidence type="ECO:0000259" key="4">
    <source>
        <dbReference type="PROSITE" id="PS51832"/>
    </source>
</evidence>
<reference evidence="5 6" key="1">
    <citation type="journal article" date="2016" name="Genome Announc.">
        <title>First Complete Genome Sequence of a Subdivision 6 Acidobacterium Strain.</title>
        <authorList>
            <person name="Huang S."/>
            <person name="Vieira S."/>
            <person name="Bunk B."/>
            <person name="Riedel T."/>
            <person name="Sproer C."/>
            <person name="Overmann J."/>
        </authorList>
    </citation>
    <scope>NUCLEOTIDE SEQUENCE [LARGE SCALE GENOMIC DNA]</scope>
    <source>
        <strain evidence="6">DSM 100886 HEG_-6_39</strain>
    </source>
</reference>
<dbReference type="InterPro" id="IPR003607">
    <property type="entry name" value="HD/PDEase_dom"/>
</dbReference>
<keyword evidence="2" id="KW-0472">Membrane</keyword>
<evidence type="ECO:0000256" key="1">
    <source>
        <dbReference type="SAM" id="MobiDB-lite"/>
    </source>
</evidence>
<dbReference type="PROSITE" id="PS50887">
    <property type="entry name" value="GGDEF"/>
    <property type="match status" value="1"/>
</dbReference>
<dbReference type="InterPro" id="IPR000160">
    <property type="entry name" value="GGDEF_dom"/>
</dbReference>
<proteinExistence type="predicted"/>
<dbReference type="EMBL" id="CP015136">
    <property type="protein sequence ID" value="AMY07530.1"/>
    <property type="molecule type" value="Genomic_DNA"/>
</dbReference>
<dbReference type="Proteomes" id="UP000076079">
    <property type="component" value="Chromosome"/>
</dbReference>
<dbReference type="PROSITE" id="PS51832">
    <property type="entry name" value="HD_GYP"/>
    <property type="match status" value="1"/>
</dbReference>
<dbReference type="CDD" id="cd00077">
    <property type="entry name" value="HDc"/>
    <property type="match status" value="1"/>
</dbReference>
<dbReference type="AlphaFoldDB" id="A0A143PGX8"/>
<keyword evidence="2" id="KW-1133">Transmembrane helix</keyword>
<dbReference type="InterPro" id="IPR052020">
    <property type="entry name" value="Cyclic_di-GMP/3'3'-cGAMP_PDE"/>
</dbReference>
<dbReference type="SUPFAM" id="SSF109604">
    <property type="entry name" value="HD-domain/PDEase-like"/>
    <property type="match status" value="1"/>
</dbReference>
<dbReference type="CDD" id="cd01949">
    <property type="entry name" value="GGDEF"/>
    <property type="match status" value="1"/>
</dbReference>
<dbReference type="NCBIfam" id="TIGR00254">
    <property type="entry name" value="GGDEF"/>
    <property type="match status" value="1"/>
</dbReference>
<dbReference type="SUPFAM" id="SSF55073">
    <property type="entry name" value="Nucleotide cyclase"/>
    <property type="match status" value="1"/>
</dbReference>
<dbReference type="STRING" id="1855912.LuPra_00703"/>
<feature type="compositionally biased region" description="Basic and acidic residues" evidence="1">
    <location>
        <begin position="588"/>
        <end position="600"/>
    </location>
</feature>
<dbReference type="SMART" id="SM00065">
    <property type="entry name" value="GAF"/>
    <property type="match status" value="1"/>
</dbReference>
<sequence>MAAFLHPVRLLPVVAACAFAGAILLASGRAVAGALLLGMGLGAGALGLLVARTPPRVRREPTTDYVQASLVEALAGAIDAKNDPSGKRLHRRRTWAAALGEAIGLPAADIEALRTAALLLDIGQLAVPDHILFKPGPLSVEEFHKIRIHPQVSAGLIEGVPLPKAVGEFVRSHHERWDGKGYPEGLAREAIPVGARVLAVVDNYDALVSERPYRDRLTRDAAIAVLREEEGKSLDPSLVERFITLLPSIEGGPSLDITMDRSLVSIVSARREDVALFEISQAITAGLGVEGTAQLLAQKLRRVIPYSSAALYLYDVSRRSFKAAFTEGIEAEMLATVVMAADAGMFGQSLREQRAVANGDPQTCMDARAAAVTRLRSSIVCPLYGEQNDLVGALAIYHVTPGCYTQDECRLLEMVARQAGPVVSHALQLSRAQEEALTDPLTGLPNTRFLWMHLTQELARASRQASRLALLLIDVDDFKTVNDNEGHPVGDLALRELATVLRQAVRPYDVCARYGGDEFVIMLPECGREEAEERLRDLQAAIKRHEVRLGDGRAFSLAVSIGAAVFPRDGDSAEALLAAADARMYQDKQRWRDDGERRAGDSFPGGLPRPPLHKM</sequence>
<dbReference type="InterPro" id="IPR037522">
    <property type="entry name" value="HD_GYP_dom"/>
</dbReference>
<feature type="region of interest" description="Disordered" evidence="1">
    <location>
        <begin position="588"/>
        <end position="615"/>
    </location>
</feature>
<dbReference type="Pfam" id="PF13185">
    <property type="entry name" value="GAF_2"/>
    <property type="match status" value="1"/>
</dbReference>
<dbReference type="FunFam" id="3.30.70.270:FF:000001">
    <property type="entry name" value="Diguanylate cyclase domain protein"/>
    <property type="match status" value="1"/>
</dbReference>
<feature type="domain" description="GGDEF" evidence="3">
    <location>
        <begin position="466"/>
        <end position="602"/>
    </location>
</feature>
<keyword evidence="5" id="KW-0378">Hydrolase</keyword>
<accession>A0A143PGX8</accession>
<dbReference type="SMART" id="SM00267">
    <property type="entry name" value="GGDEF"/>
    <property type="match status" value="1"/>
</dbReference>
<dbReference type="GO" id="GO:0071111">
    <property type="term" value="F:cyclic-guanylate-specific phosphodiesterase activity"/>
    <property type="evidence" value="ECO:0007669"/>
    <property type="project" value="UniProtKB-EC"/>
</dbReference>
<evidence type="ECO:0000313" key="5">
    <source>
        <dbReference type="EMBL" id="AMY07530.1"/>
    </source>
</evidence>
<reference evidence="6" key="2">
    <citation type="submission" date="2016-04" db="EMBL/GenBank/DDBJ databases">
        <title>First Complete Genome Sequence of a Subdivision 6 Acidobacterium.</title>
        <authorList>
            <person name="Huang S."/>
            <person name="Vieira S."/>
            <person name="Bunk B."/>
            <person name="Riedel T."/>
            <person name="Sproeer C."/>
            <person name="Overmann J."/>
        </authorList>
    </citation>
    <scope>NUCLEOTIDE SEQUENCE [LARGE SCALE GENOMIC DNA]</scope>
    <source>
        <strain evidence="6">DSM 100886 HEG_-6_39</strain>
    </source>
</reference>
<dbReference type="OrthoDB" id="9804747at2"/>
<organism evidence="5 6">
    <name type="scientific">Luteitalea pratensis</name>
    <dbReference type="NCBI Taxonomy" id="1855912"/>
    <lineage>
        <taxon>Bacteria</taxon>
        <taxon>Pseudomonadati</taxon>
        <taxon>Acidobacteriota</taxon>
        <taxon>Vicinamibacteria</taxon>
        <taxon>Vicinamibacterales</taxon>
        <taxon>Vicinamibacteraceae</taxon>
        <taxon>Luteitalea</taxon>
    </lineage>
</organism>
<feature type="transmembrane region" description="Helical" evidence="2">
    <location>
        <begin position="32"/>
        <end position="51"/>
    </location>
</feature>
<dbReference type="PANTHER" id="PTHR45228">
    <property type="entry name" value="CYCLIC DI-GMP PHOSPHODIESTERASE TM_0186-RELATED"/>
    <property type="match status" value="1"/>
</dbReference>
<dbReference type="Pfam" id="PF00990">
    <property type="entry name" value="GGDEF"/>
    <property type="match status" value="1"/>
</dbReference>
<evidence type="ECO:0000313" key="6">
    <source>
        <dbReference type="Proteomes" id="UP000076079"/>
    </source>
</evidence>
<dbReference type="InterPro" id="IPR043128">
    <property type="entry name" value="Rev_trsase/Diguanyl_cyclase"/>
</dbReference>
<dbReference type="KEGG" id="abac:LuPra_00703"/>
<dbReference type="EC" id="3.1.4.52" evidence="5"/>
<protein>
    <submittedName>
        <fullName evidence="5">Cyclic di-GMP phosphodiesterase response regulator RpfG</fullName>
        <ecNumber evidence="5">3.1.4.52</ecNumber>
    </submittedName>
</protein>
<dbReference type="InterPro" id="IPR029016">
    <property type="entry name" value="GAF-like_dom_sf"/>
</dbReference>
<feature type="domain" description="HD-GYP" evidence="4">
    <location>
        <begin position="63"/>
        <end position="258"/>
    </location>
</feature>
<gene>
    <name evidence="5" type="primary">rpfG_1</name>
    <name evidence="5" type="ORF">LuPra_00703</name>
</gene>
<dbReference type="Pfam" id="PF13487">
    <property type="entry name" value="HD_5"/>
    <property type="match status" value="1"/>
</dbReference>
<dbReference type="InterPro" id="IPR003018">
    <property type="entry name" value="GAF"/>
</dbReference>
<keyword evidence="6" id="KW-1185">Reference proteome</keyword>
<dbReference type="RefSeq" id="WP_110169472.1">
    <property type="nucleotide sequence ID" value="NZ_CP015136.1"/>
</dbReference>
<dbReference type="SUPFAM" id="SSF55781">
    <property type="entry name" value="GAF domain-like"/>
    <property type="match status" value="1"/>
</dbReference>
<dbReference type="InterPro" id="IPR029787">
    <property type="entry name" value="Nucleotide_cyclase"/>
</dbReference>
<keyword evidence="2" id="KW-0812">Transmembrane</keyword>
<dbReference type="Gene3D" id="3.30.450.40">
    <property type="match status" value="1"/>
</dbReference>
<dbReference type="Gene3D" id="3.30.70.270">
    <property type="match status" value="1"/>
</dbReference>
<evidence type="ECO:0000259" key="3">
    <source>
        <dbReference type="PROSITE" id="PS50887"/>
    </source>
</evidence>
<name>A0A143PGX8_LUTPR</name>